<feature type="transmembrane region" description="Helical" evidence="1">
    <location>
        <begin position="118"/>
        <end position="136"/>
    </location>
</feature>
<evidence type="ECO:0000313" key="4">
    <source>
        <dbReference type="Proteomes" id="UP000476064"/>
    </source>
</evidence>
<dbReference type="PROSITE" id="PS51257">
    <property type="entry name" value="PROKAR_LIPOPROTEIN"/>
    <property type="match status" value="1"/>
</dbReference>
<feature type="domain" description="Protein-glutamine gamma-glutamyltransferase-like C-terminal" evidence="2">
    <location>
        <begin position="356"/>
        <end position="424"/>
    </location>
</feature>
<evidence type="ECO:0000313" key="3">
    <source>
        <dbReference type="EMBL" id="QHT61625.1"/>
    </source>
</evidence>
<keyword evidence="4" id="KW-1185">Reference proteome</keyword>
<feature type="transmembrane region" description="Helical" evidence="1">
    <location>
        <begin position="193"/>
        <end position="211"/>
    </location>
</feature>
<keyword evidence="1" id="KW-1133">Transmembrane helix</keyword>
<feature type="transmembrane region" description="Helical" evidence="1">
    <location>
        <begin position="12"/>
        <end position="34"/>
    </location>
</feature>
<feature type="transmembrane region" description="Helical" evidence="1">
    <location>
        <begin position="71"/>
        <end position="98"/>
    </location>
</feature>
<sequence length="431" mass="48497">MSIGLRRLGGSLLLASVLELLLYFPVTLACYAIAPPGPISLAVDQLLLLAFYWIGYGINVRLKFKHPFPKVIISLLIAGVGGFLLFGISGGSVAMILLGTTAVYRGGRLTGMPLSVRLLPQDYIVGVVFYFAGAIMDSFNHAYDGYKPLYLAAGIVTLFAALFLTNRNMVGRETLSGAERPAVEPSVRRNNRIFVGVAMGITVLIALAFQLQKLLSEAWHAIGSWLMGLFKYHGKHRDIPDQTAQQQPFTPQFDKSGSHPAWLDYIMYVLAAIIVLVLLYFIARRLLLLPGWLKGLPKRFLQLFQRDRSQAARGYVDEIERIKKSENPFRRLFSRSKEERLKWKDLNDNESRLRYLYRRWIGNAVKKGFAHQPHLTPREIRRKLDDERVGQVPLDVSEALIEHYQQVRYGGGTLSDEQLQALAAKLGQAKP</sequence>
<gene>
    <name evidence="3" type="ORF">GXP70_17715</name>
</gene>
<evidence type="ECO:0000259" key="2">
    <source>
        <dbReference type="Pfam" id="PF13559"/>
    </source>
</evidence>
<proteinExistence type="predicted"/>
<accession>A0A6C0G6S2</accession>
<dbReference type="RefSeq" id="WP_162358064.1">
    <property type="nucleotide sequence ID" value="NZ_CP048209.1"/>
</dbReference>
<organism evidence="3 4">
    <name type="scientific">Paenibacillus lycopersici</name>
    <dbReference type="NCBI Taxonomy" id="2704462"/>
    <lineage>
        <taxon>Bacteria</taxon>
        <taxon>Bacillati</taxon>
        <taxon>Bacillota</taxon>
        <taxon>Bacilli</taxon>
        <taxon>Bacillales</taxon>
        <taxon>Paenibacillaceae</taxon>
        <taxon>Paenibacillus</taxon>
    </lineage>
</organism>
<dbReference type="EMBL" id="CP048209">
    <property type="protein sequence ID" value="QHT61625.1"/>
    <property type="molecule type" value="Genomic_DNA"/>
</dbReference>
<protein>
    <submittedName>
        <fullName evidence="3">DUF4129 domain-containing protein</fullName>
    </submittedName>
</protein>
<dbReference type="KEGG" id="plyc:GXP70_17715"/>
<evidence type="ECO:0000256" key="1">
    <source>
        <dbReference type="SAM" id="Phobius"/>
    </source>
</evidence>
<feature type="transmembrane region" description="Helical" evidence="1">
    <location>
        <begin position="265"/>
        <end position="283"/>
    </location>
</feature>
<dbReference type="Proteomes" id="UP000476064">
    <property type="component" value="Chromosome"/>
</dbReference>
<keyword evidence="1" id="KW-0472">Membrane</keyword>
<dbReference type="InterPro" id="IPR025403">
    <property type="entry name" value="TgpA-like_C"/>
</dbReference>
<reference evidence="3 4" key="1">
    <citation type="submission" date="2020-01" db="EMBL/GenBank/DDBJ databases">
        <title>Paenibacillus sp. nov., isolated from tomato rhizosphere.</title>
        <authorList>
            <person name="Weon H.-Y."/>
            <person name="Lee S.A."/>
        </authorList>
    </citation>
    <scope>NUCLEOTIDE SEQUENCE [LARGE SCALE GENOMIC DNA]</scope>
    <source>
        <strain evidence="3 4">12200R-189</strain>
    </source>
</reference>
<dbReference type="AlphaFoldDB" id="A0A6C0G6S2"/>
<feature type="transmembrane region" description="Helical" evidence="1">
    <location>
        <begin position="148"/>
        <end position="165"/>
    </location>
</feature>
<name>A0A6C0G6S2_9BACL</name>
<keyword evidence="1" id="KW-0812">Transmembrane</keyword>
<dbReference type="Pfam" id="PF13559">
    <property type="entry name" value="DUF4129"/>
    <property type="match status" value="1"/>
</dbReference>